<feature type="transmembrane region" description="Helical" evidence="1">
    <location>
        <begin position="191"/>
        <end position="213"/>
    </location>
</feature>
<evidence type="ECO:0000313" key="2">
    <source>
        <dbReference type="EMBL" id="CAB4945657.1"/>
    </source>
</evidence>
<feature type="transmembrane region" description="Helical" evidence="1">
    <location>
        <begin position="160"/>
        <end position="179"/>
    </location>
</feature>
<reference evidence="2" key="1">
    <citation type="submission" date="2020-05" db="EMBL/GenBank/DDBJ databases">
        <authorList>
            <person name="Chiriac C."/>
            <person name="Salcher M."/>
            <person name="Ghai R."/>
            <person name="Kavagutti S V."/>
        </authorList>
    </citation>
    <scope>NUCLEOTIDE SEQUENCE</scope>
</reference>
<feature type="transmembrane region" description="Helical" evidence="1">
    <location>
        <begin position="300"/>
        <end position="322"/>
    </location>
</feature>
<protein>
    <submittedName>
        <fullName evidence="2">Unannotated protein</fullName>
    </submittedName>
</protein>
<name>A0A6J7JRU9_9ZZZZ</name>
<feature type="transmembrane region" description="Helical" evidence="1">
    <location>
        <begin position="100"/>
        <end position="121"/>
    </location>
</feature>
<sequence length="365" mass="38438">MCSRPALLRWSADATVSSEPNLRTGVGFVTESAVAGVPALWEISQRASTERPVGVFAPSRLRRLLIVVLEAQGKRGGANSSSGARGAPGEGRPESPHVSYAVLGVGGAGFLVWALGWFALIPDNLSRLGWIFEVVGPLLIAAAMIMFVETVVRRIGRWAVALGVLGSVALGISTLPFGINPTNLESSGSVAFGYAAYGVGLVLGGVSLFLVLARKEADVEGFLRASRPECESGCLCQDNIHSSFASITVGAIGLLVWGIGFLGLSVDPSSSRFDWLLAVIGSLLVSVALTMHFDHFGSRFGRAAIVTGIASAYIWSLGYLLQAINPGALPTSSWYTYLFLCYGVGHLLTAVSLVLVARRKSALER</sequence>
<accession>A0A6J7JRU9</accession>
<keyword evidence="1" id="KW-0812">Transmembrane</keyword>
<feature type="transmembrane region" description="Helical" evidence="1">
    <location>
        <begin position="334"/>
        <end position="357"/>
    </location>
</feature>
<keyword evidence="1" id="KW-1133">Transmembrane helix</keyword>
<evidence type="ECO:0000256" key="1">
    <source>
        <dbReference type="SAM" id="Phobius"/>
    </source>
</evidence>
<dbReference type="AlphaFoldDB" id="A0A6J7JRU9"/>
<gene>
    <name evidence="2" type="ORF">UFOPK3773_01111</name>
</gene>
<feature type="transmembrane region" description="Helical" evidence="1">
    <location>
        <begin position="244"/>
        <end position="263"/>
    </location>
</feature>
<keyword evidence="1" id="KW-0472">Membrane</keyword>
<proteinExistence type="predicted"/>
<organism evidence="2">
    <name type="scientific">freshwater metagenome</name>
    <dbReference type="NCBI Taxonomy" id="449393"/>
    <lineage>
        <taxon>unclassified sequences</taxon>
        <taxon>metagenomes</taxon>
        <taxon>ecological metagenomes</taxon>
    </lineage>
</organism>
<feature type="transmembrane region" description="Helical" evidence="1">
    <location>
        <begin position="275"/>
        <end position="293"/>
    </location>
</feature>
<feature type="transmembrane region" description="Helical" evidence="1">
    <location>
        <begin position="127"/>
        <end position="148"/>
    </location>
</feature>
<dbReference type="EMBL" id="CAFBNF010000116">
    <property type="protein sequence ID" value="CAB4945657.1"/>
    <property type="molecule type" value="Genomic_DNA"/>
</dbReference>